<feature type="region of interest" description="Disordered" evidence="5">
    <location>
        <begin position="604"/>
        <end position="641"/>
    </location>
</feature>
<evidence type="ECO:0000256" key="4">
    <source>
        <dbReference type="PROSITE-ProRule" id="PRU00175"/>
    </source>
</evidence>
<dbReference type="Pfam" id="PF13639">
    <property type="entry name" value="zf-RING_2"/>
    <property type="match status" value="1"/>
</dbReference>
<feature type="region of interest" description="Disordered" evidence="5">
    <location>
        <begin position="126"/>
        <end position="218"/>
    </location>
</feature>
<evidence type="ECO:0000256" key="2">
    <source>
        <dbReference type="ARBA" id="ARBA00022771"/>
    </source>
</evidence>
<feature type="region of interest" description="Disordered" evidence="5">
    <location>
        <begin position="361"/>
        <end position="445"/>
    </location>
</feature>
<dbReference type="PROSITE" id="PS51257">
    <property type="entry name" value="PROKAR_LIPOPROTEIN"/>
    <property type="match status" value="1"/>
</dbReference>
<dbReference type="SUPFAM" id="SSF101447">
    <property type="entry name" value="Formin homology 2 domain (FH2 domain)"/>
    <property type="match status" value="1"/>
</dbReference>
<feature type="compositionally biased region" description="Polar residues" evidence="5">
    <location>
        <begin position="57"/>
        <end position="66"/>
    </location>
</feature>
<feature type="compositionally biased region" description="Basic and acidic residues" evidence="5">
    <location>
        <begin position="605"/>
        <end position="614"/>
    </location>
</feature>
<gene>
    <name evidence="7" type="ORF">OSTQU699_LOCUS8015</name>
</gene>
<evidence type="ECO:0000313" key="8">
    <source>
        <dbReference type="Proteomes" id="UP000708148"/>
    </source>
</evidence>
<dbReference type="SUPFAM" id="SSF57850">
    <property type="entry name" value="RING/U-box"/>
    <property type="match status" value="1"/>
</dbReference>
<accession>A0A8S1J9H0</accession>
<dbReference type="PROSITE" id="PS50089">
    <property type="entry name" value="ZF_RING_2"/>
    <property type="match status" value="1"/>
</dbReference>
<feature type="compositionally biased region" description="Gly residues" evidence="5">
    <location>
        <begin position="72"/>
        <end position="87"/>
    </location>
</feature>
<evidence type="ECO:0000259" key="6">
    <source>
        <dbReference type="PROSITE" id="PS50089"/>
    </source>
</evidence>
<keyword evidence="8" id="KW-1185">Reference proteome</keyword>
<name>A0A8S1J9H0_9CHLO</name>
<protein>
    <recommendedName>
        <fullName evidence="6">RING-type domain-containing protein</fullName>
    </recommendedName>
</protein>
<dbReference type="SMART" id="SM00184">
    <property type="entry name" value="RING"/>
    <property type="match status" value="1"/>
</dbReference>
<dbReference type="InterPro" id="IPR013083">
    <property type="entry name" value="Znf_RING/FYVE/PHD"/>
</dbReference>
<dbReference type="AlphaFoldDB" id="A0A8S1J9H0"/>
<keyword evidence="1" id="KW-0479">Metal-binding</keyword>
<dbReference type="EMBL" id="CAJHUC010001905">
    <property type="protein sequence ID" value="CAD7702658.1"/>
    <property type="molecule type" value="Genomic_DNA"/>
</dbReference>
<feature type="region of interest" description="Disordered" evidence="5">
    <location>
        <begin position="655"/>
        <end position="916"/>
    </location>
</feature>
<keyword evidence="2 4" id="KW-0863">Zinc-finger</keyword>
<evidence type="ECO:0000256" key="3">
    <source>
        <dbReference type="ARBA" id="ARBA00022833"/>
    </source>
</evidence>
<dbReference type="OrthoDB" id="8062037at2759"/>
<dbReference type="GO" id="GO:0008270">
    <property type="term" value="F:zinc ion binding"/>
    <property type="evidence" value="ECO:0007669"/>
    <property type="project" value="UniProtKB-KW"/>
</dbReference>
<organism evidence="7 8">
    <name type="scientific">Ostreobium quekettii</name>
    <dbReference type="NCBI Taxonomy" id="121088"/>
    <lineage>
        <taxon>Eukaryota</taxon>
        <taxon>Viridiplantae</taxon>
        <taxon>Chlorophyta</taxon>
        <taxon>core chlorophytes</taxon>
        <taxon>Ulvophyceae</taxon>
        <taxon>TCBD clade</taxon>
        <taxon>Bryopsidales</taxon>
        <taxon>Ostreobineae</taxon>
        <taxon>Ostreobiaceae</taxon>
        <taxon>Ostreobium</taxon>
    </lineage>
</organism>
<dbReference type="Gene3D" id="3.30.40.10">
    <property type="entry name" value="Zinc/RING finger domain, C3HC4 (zinc finger)"/>
    <property type="match status" value="1"/>
</dbReference>
<sequence>MSSKDCAQTSTSQPLTASLAADQGHPAASLAGACPIGALEWVGEEVACPHGRREGPSTGQMNSLGSPSVVDGRGGAGTSRGGPGQGGHQSHRGAVGADEGPAATQSSTFQDFEAASQHGSLSAQFGCRSQRGDHRRGGRAAGCTQAPAQAGAHGGAQAGHPPRGEGGGWSCIAGRNGPPSEPQARRPVFSRPSGRNFDHEAPTLWPQSPSRHADRAQEGMTRPAYFPAQHAPWQHRPLPHPGYEDWEAPGGHPPCLPWFLDACGQHSGGPSPFTDQAEATGYSGLPYGSWRQNFDEPWRCPAGGSGGVAFGGCGYRWEGQPGAGMANYPSRREAWNQGGYTTDMGCENMFPRHFPQQGQWRPCMAGSAMPTPPPPHLQAMSGMPAHMHQALLPPPPPPPPPPPRRPSHQRSHSAFTPRRSHRSGRHGQDGRQPDSGTSEAFRHFGIPGSGYGEMAAYGFQYDLELDRRRRRPGGTNESRWHCLAMALQHAVVGPAAARPFQMVMQNFMDCGPRDGLTSDQFAHIDEITVGKQLSIEDLTSLMDTDSPQCCICIEGFKAGDRVRMLPCNHQHMFHTICIWGWVKEHHECPICRGDLKLLLGMMGADSRRHPEGPEPPHGPQDPAARRHAQDDRFPERRDGSRPPEWYLEWLYGQSSAGRGRQSAPDPPPPTGTRGRGLWSPRDGDPGRGPEDQAGPSRKEQRGAGGGRCAAHAHGRSRRSTAFRDPAPPFEGLPPQGEDGKVGGSGAHVGGHEHRPRSLRPREPNQIPQSQRPGVASAPRTPIGQGSTPPPAGGDREGDGESEDADCSSRLSVRDPVVSGPPRGSHNKAVGSPVARPGARAKVRARHRSADAGSCFTGAGEGTAPWWALMEDGPGAPDPGDREGGPKGGPGGAESEREGEEGAVGGWGGPPDREHQR</sequence>
<dbReference type="InterPro" id="IPR001841">
    <property type="entry name" value="Znf_RING"/>
</dbReference>
<feature type="domain" description="RING-type" evidence="6">
    <location>
        <begin position="549"/>
        <end position="592"/>
    </location>
</feature>
<comment type="caution">
    <text evidence="7">The sequence shown here is derived from an EMBL/GenBank/DDBJ whole genome shotgun (WGS) entry which is preliminary data.</text>
</comment>
<feature type="compositionally biased region" description="Low complexity" evidence="5">
    <location>
        <begin position="141"/>
        <end position="151"/>
    </location>
</feature>
<evidence type="ECO:0000256" key="1">
    <source>
        <dbReference type="ARBA" id="ARBA00022723"/>
    </source>
</evidence>
<reference evidence="7" key="1">
    <citation type="submission" date="2020-12" db="EMBL/GenBank/DDBJ databases">
        <authorList>
            <person name="Iha C."/>
        </authorList>
    </citation>
    <scope>NUCLEOTIDE SEQUENCE</scope>
</reference>
<feature type="region of interest" description="Disordered" evidence="5">
    <location>
        <begin position="49"/>
        <end position="105"/>
    </location>
</feature>
<evidence type="ECO:0000256" key="5">
    <source>
        <dbReference type="SAM" id="MobiDB-lite"/>
    </source>
</evidence>
<dbReference type="Proteomes" id="UP000708148">
    <property type="component" value="Unassembled WGS sequence"/>
</dbReference>
<feature type="compositionally biased region" description="Basic and acidic residues" evidence="5">
    <location>
        <begin position="681"/>
        <end position="701"/>
    </location>
</feature>
<feature type="compositionally biased region" description="Basic residues" evidence="5">
    <location>
        <begin position="710"/>
        <end position="720"/>
    </location>
</feature>
<dbReference type="PANTHER" id="PTHR45969">
    <property type="entry name" value="RING ZINC FINGER PROTEIN-RELATED"/>
    <property type="match status" value="1"/>
</dbReference>
<feature type="compositionally biased region" description="Pro residues" evidence="5">
    <location>
        <begin position="392"/>
        <end position="404"/>
    </location>
</feature>
<keyword evidence="3" id="KW-0862">Zinc</keyword>
<proteinExistence type="predicted"/>
<feature type="compositionally biased region" description="Basic and acidic residues" evidence="5">
    <location>
        <begin position="623"/>
        <end position="641"/>
    </location>
</feature>
<evidence type="ECO:0000313" key="7">
    <source>
        <dbReference type="EMBL" id="CAD7702658.1"/>
    </source>
</evidence>